<sequence length="256" mass="28604">MILTYAPLSSLRLTESDACRRQKKQPVRPQTARECHGLRTNYRVAKRSIWPVLPGVRRWEEKTRTRNSTESADEYTRAAKSIQQIVLRQRRHGRIVEESRREDMKVIAIGENVLEINGTRRNRTGSKGVSVGEDQMREFNTAWLTTPVMAALSHQLFHTAEAALSAINHSDSTIRDLSLTLPAIPGPSLSVLQSQLKVIRTWASPGPSAVPSHYQCTFARTPASRPLNPGGPRCPPSARQEPKVTPDSGFRHTEGV</sequence>
<evidence type="ECO:0000313" key="1">
    <source>
        <dbReference type="EMBL" id="KAJ7991435.1"/>
    </source>
</evidence>
<dbReference type="EMBL" id="CM055753">
    <property type="protein sequence ID" value="KAJ7991435.1"/>
    <property type="molecule type" value="Genomic_DNA"/>
</dbReference>
<gene>
    <name evidence="1" type="ORF">DPEC_G00283830</name>
</gene>
<protein>
    <submittedName>
        <fullName evidence="1">Uncharacterized protein</fullName>
    </submittedName>
</protein>
<comment type="caution">
    <text evidence="1">The sequence shown here is derived from an EMBL/GenBank/DDBJ whole genome shotgun (WGS) entry which is preliminary data.</text>
</comment>
<organism evidence="1 2">
    <name type="scientific">Dallia pectoralis</name>
    <name type="common">Alaska blackfish</name>
    <dbReference type="NCBI Taxonomy" id="75939"/>
    <lineage>
        <taxon>Eukaryota</taxon>
        <taxon>Metazoa</taxon>
        <taxon>Chordata</taxon>
        <taxon>Craniata</taxon>
        <taxon>Vertebrata</taxon>
        <taxon>Euteleostomi</taxon>
        <taxon>Actinopterygii</taxon>
        <taxon>Neopterygii</taxon>
        <taxon>Teleostei</taxon>
        <taxon>Protacanthopterygii</taxon>
        <taxon>Esociformes</taxon>
        <taxon>Umbridae</taxon>
        <taxon>Dallia</taxon>
    </lineage>
</organism>
<accession>A0ACC2FJA6</accession>
<name>A0ACC2FJA6_DALPE</name>
<reference evidence="1" key="1">
    <citation type="submission" date="2021-05" db="EMBL/GenBank/DDBJ databases">
        <authorList>
            <person name="Pan Q."/>
            <person name="Jouanno E."/>
            <person name="Zahm M."/>
            <person name="Klopp C."/>
            <person name="Cabau C."/>
            <person name="Louis A."/>
            <person name="Berthelot C."/>
            <person name="Parey E."/>
            <person name="Roest Crollius H."/>
            <person name="Montfort J."/>
            <person name="Robinson-Rechavi M."/>
            <person name="Bouchez O."/>
            <person name="Lampietro C."/>
            <person name="Lopez Roques C."/>
            <person name="Donnadieu C."/>
            <person name="Postlethwait J."/>
            <person name="Bobe J."/>
            <person name="Dillon D."/>
            <person name="Chandos A."/>
            <person name="von Hippel F."/>
            <person name="Guiguen Y."/>
        </authorList>
    </citation>
    <scope>NUCLEOTIDE SEQUENCE</scope>
    <source>
        <strain evidence="1">YG-Jan2019</strain>
    </source>
</reference>
<dbReference type="Proteomes" id="UP001157502">
    <property type="component" value="Chromosome 26"/>
</dbReference>
<proteinExistence type="predicted"/>
<evidence type="ECO:0000313" key="2">
    <source>
        <dbReference type="Proteomes" id="UP001157502"/>
    </source>
</evidence>
<keyword evidence="2" id="KW-1185">Reference proteome</keyword>